<evidence type="ECO:0000259" key="1">
    <source>
        <dbReference type="PROSITE" id="PS50142"/>
    </source>
</evidence>
<accession>A0ABR4G929</accession>
<comment type="caution">
    <text evidence="2">The sequence shown here is derived from an EMBL/GenBank/DDBJ whole genome shotgun (WGS) entry which is preliminary data.</text>
</comment>
<reference evidence="2 3" key="1">
    <citation type="submission" date="2024-07" db="EMBL/GenBank/DDBJ databases">
        <title>Section-level genome sequencing and comparative genomics of Aspergillus sections Usti and Cavernicolus.</title>
        <authorList>
            <consortium name="Lawrence Berkeley National Laboratory"/>
            <person name="Nybo J.L."/>
            <person name="Vesth T.C."/>
            <person name="Theobald S."/>
            <person name="Frisvad J.C."/>
            <person name="Larsen T.O."/>
            <person name="Kjaerboelling I."/>
            <person name="Rothschild-Mancinelli K."/>
            <person name="Lyhne E.K."/>
            <person name="Kogle M.E."/>
            <person name="Barry K."/>
            <person name="Clum A."/>
            <person name="Na H."/>
            <person name="Ledsgaard L."/>
            <person name="Lin J."/>
            <person name="Lipzen A."/>
            <person name="Kuo A."/>
            <person name="Riley R."/>
            <person name="Mondo S."/>
            <person name="Labutti K."/>
            <person name="Haridas S."/>
            <person name="Pangalinan J."/>
            <person name="Salamov A.A."/>
            <person name="Simmons B.A."/>
            <person name="Magnuson J.K."/>
            <person name="Chen J."/>
            <person name="Drula E."/>
            <person name="Henrissat B."/>
            <person name="Wiebenga A."/>
            <person name="Lubbers R.J."/>
            <person name="Gomes A.C."/>
            <person name="Makela M.R."/>
            <person name="Stajich J."/>
            <person name="Grigoriev I.V."/>
            <person name="Mortensen U.H."/>
            <person name="De Vries R.P."/>
            <person name="Baker S.E."/>
            <person name="Andersen M.R."/>
        </authorList>
    </citation>
    <scope>NUCLEOTIDE SEQUENCE [LARGE SCALE GENOMIC DNA]</scope>
    <source>
        <strain evidence="2 3">CBS 209.92</strain>
    </source>
</reference>
<feature type="domain" description="RNase III" evidence="1">
    <location>
        <begin position="11"/>
        <end position="129"/>
    </location>
</feature>
<proteinExistence type="predicted"/>
<dbReference type="InterPro" id="IPR000999">
    <property type="entry name" value="RNase_III_dom"/>
</dbReference>
<organism evidence="2 3">
    <name type="scientific">Aspergillus keveii</name>
    <dbReference type="NCBI Taxonomy" id="714993"/>
    <lineage>
        <taxon>Eukaryota</taxon>
        <taxon>Fungi</taxon>
        <taxon>Dikarya</taxon>
        <taxon>Ascomycota</taxon>
        <taxon>Pezizomycotina</taxon>
        <taxon>Eurotiomycetes</taxon>
        <taxon>Eurotiomycetidae</taxon>
        <taxon>Eurotiales</taxon>
        <taxon>Aspergillaceae</taxon>
        <taxon>Aspergillus</taxon>
        <taxon>Aspergillus subgen. Nidulantes</taxon>
    </lineage>
</organism>
<dbReference type="EMBL" id="JBFTWV010000034">
    <property type="protein sequence ID" value="KAL2795518.1"/>
    <property type="molecule type" value="Genomic_DNA"/>
</dbReference>
<dbReference type="SUPFAM" id="SSF69065">
    <property type="entry name" value="RNase III domain-like"/>
    <property type="match status" value="1"/>
</dbReference>
<gene>
    <name evidence="2" type="ORF">BJX66DRAFT_336852</name>
</gene>
<dbReference type="Gene3D" id="1.10.1520.10">
    <property type="entry name" value="Ribonuclease III domain"/>
    <property type="match status" value="1"/>
</dbReference>
<name>A0ABR4G929_9EURO</name>
<keyword evidence="3" id="KW-1185">Reference proteome</keyword>
<dbReference type="Proteomes" id="UP001610563">
    <property type="component" value="Unassembled WGS sequence"/>
</dbReference>
<dbReference type="InterPro" id="IPR036389">
    <property type="entry name" value="RNase_III_sf"/>
</dbReference>
<dbReference type="Pfam" id="PF00636">
    <property type="entry name" value="Ribonuclease_3"/>
    <property type="match status" value="1"/>
</dbReference>
<sequence>MVPPIPIQDRPRAFLILFNLTFENEDLIIEALRAAGYLGSAGNKELALIGDTVLRLHLQVEGRARGMNRGSIDAMIQRLACNGNLTNRGFELGIDAYIQNNPSQGNTISPGLMATTVEAIIGAVFLDKNRDLAAVEPIIALFGLGWAE</sequence>
<dbReference type="PROSITE" id="PS50142">
    <property type="entry name" value="RNASE_3_2"/>
    <property type="match status" value="1"/>
</dbReference>
<evidence type="ECO:0000313" key="2">
    <source>
        <dbReference type="EMBL" id="KAL2795518.1"/>
    </source>
</evidence>
<evidence type="ECO:0000313" key="3">
    <source>
        <dbReference type="Proteomes" id="UP001610563"/>
    </source>
</evidence>
<protein>
    <submittedName>
        <fullName evidence="2">Ribonuclease III domain-containing protein</fullName>
    </submittedName>
</protein>